<gene>
    <name evidence="1" type="ORF">Q31b_29930</name>
</gene>
<organism evidence="1 2">
    <name type="scientific">Novipirellula aureliae</name>
    <dbReference type="NCBI Taxonomy" id="2527966"/>
    <lineage>
        <taxon>Bacteria</taxon>
        <taxon>Pseudomonadati</taxon>
        <taxon>Planctomycetota</taxon>
        <taxon>Planctomycetia</taxon>
        <taxon>Pirellulales</taxon>
        <taxon>Pirellulaceae</taxon>
        <taxon>Novipirellula</taxon>
    </lineage>
</organism>
<sequence length="92" mass="10459">MMSALTQRSVFVSTRQSQRLATEENVAWTSGIVNNKVATLFETICSIVKFDWNLRHLRINFFLNRNEIVVLFCGGCDSMGLLKANRLSSVLF</sequence>
<dbReference type="Proteomes" id="UP000315471">
    <property type="component" value="Unassembled WGS sequence"/>
</dbReference>
<dbReference type="AlphaFoldDB" id="A0A5C6DZ87"/>
<evidence type="ECO:0000313" key="2">
    <source>
        <dbReference type="Proteomes" id="UP000315471"/>
    </source>
</evidence>
<comment type="caution">
    <text evidence="1">The sequence shown here is derived from an EMBL/GenBank/DDBJ whole genome shotgun (WGS) entry which is preliminary data.</text>
</comment>
<dbReference type="EMBL" id="SJPY01000004">
    <property type="protein sequence ID" value="TWU41544.1"/>
    <property type="molecule type" value="Genomic_DNA"/>
</dbReference>
<keyword evidence="2" id="KW-1185">Reference proteome</keyword>
<protein>
    <submittedName>
        <fullName evidence="1">Uncharacterized protein</fullName>
    </submittedName>
</protein>
<proteinExistence type="predicted"/>
<reference evidence="1 2" key="1">
    <citation type="submission" date="2019-02" db="EMBL/GenBank/DDBJ databases">
        <title>Deep-cultivation of Planctomycetes and their phenomic and genomic characterization uncovers novel biology.</title>
        <authorList>
            <person name="Wiegand S."/>
            <person name="Jogler M."/>
            <person name="Boedeker C."/>
            <person name="Pinto D."/>
            <person name="Vollmers J."/>
            <person name="Rivas-Marin E."/>
            <person name="Kohn T."/>
            <person name="Peeters S.H."/>
            <person name="Heuer A."/>
            <person name="Rast P."/>
            <person name="Oberbeckmann S."/>
            <person name="Bunk B."/>
            <person name="Jeske O."/>
            <person name="Meyerdierks A."/>
            <person name="Storesund J.E."/>
            <person name="Kallscheuer N."/>
            <person name="Luecker S."/>
            <person name="Lage O.M."/>
            <person name="Pohl T."/>
            <person name="Merkel B.J."/>
            <person name="Hornburger P."/>
            <person name="Mueller R.-W."/>
            <person name="Bruemmer F."/>
            <person name="Labrenz M."/>
            <person name="Spormann A.M."/>
            <person name="Op Den Camp H."/>
            <person name="Overmann J."/>
            <person name="Amann R."/>
            <person name="Jetten M.S.M."/>
            <person name="Mascher T."/>
            <person name="Medema M.H."/>
            <person name="Devos D.P."/>
            <person name="Kaster A.-K."/>
            <person name="Ovreas L."/>
            <person name="Rohde M."/>
            <person name="Galperin M.Y."/>
            <person name="Jogler C."/>
        </authorList>
    </citation>
    <scope>NUCLEOTIDE SEQUENCE [LARGE SCALE GENOMIC DNA]</scope>
    <source>
        <strain evidence="1 2">Q31b</strain>
    </source>
</reference>
<accession>A0A5C6DZ87</accession>
<evidence type="ECO:0000313" key="1">
    <source>
        <dbReference type="EMBL" id="TWU41544.1"/>
    </source>
</evidence>
<name>A0A5C6DZ87_9BACT</name>